<gene>
    <name evidence="1" type="ORF">NCTC10918_02317</name>
</gene>
<accession>A0A448UYK6</accession>
<evidence type="ECO:0000313" key="1">
    <source>
        <dbReference type="EMBL" id="VEJ31021.1"/>
    </source>
</evidence>
<protein>
    <submittedName>
        <fullName evidence="1">Uncharacterized protein</fullName>
    </submittedName>
</protein>
<dbReference type="Proteomes" id="UP000270988">
    <property type="component" value="Chromosome"/>
</dbReference>
<dbReference type="EMBL" id="LR134521">
    <property type="protein sequence ID" value="VEJ31021.1"/>
    <property type="molecule type" value="Genomic_DNA"/>
</dbReference>
<proteinExistence type="predicted"/>
<sequence>MTNRWSTLRIDEASVMHLGVIDTPTLGRLPMP</sequence>
<organism evidence="1 2">
    <name type="scientific">Rothia dentocariosa</name>
    <dbReference type="NCBI Taxonomy" id="2047"/>
    <lineage>
        <taxon>Bacteria</taxon>
        <taxon>Bacillati</taxon>
        <taxon>Actinomycetota</taxon>
        <taxon>Actinomycetes</taxon>
        <taxon>Micrococcales</taxon>
        <taxon>Micrococcaceae</taxon>
        <taxon>Rothia</taxon>
    </lineage>
</organism>
<reference evidence="1 2" key="1">
    <citation type="submission" date="2018-12" db="EMBL/GenBank/DDBJ databases">
        <authorList>
            <consortium name="Pathogen Informatics"/>
        </authorList>
    </citation>
    <scope>NUCLEOTIDE SEQUENCE [LARGE SCALE GENOMIC DNA]</scope>
    <source>
        <strain evidence="1 2">NCTC10918</strain>
    </source>
</reference>
<dbReference type="AlphaFoldDB" id="A0A448UYK6"/>
<name>A0A448UYK6_9MICC</name>
<evidence type="ECO:0000313" key="2">
    <source>
        <dbReference type="Proteomes" id="UP000270988"/>
    </source>
</evidence>